<name>A0A2T1C602_9CYAN</name>
<gene>
    <name evidence="1" type="ORF">C7B64_07975</name>
</gene>
<evidence type="ECO:0000313" key="1">
    <source>
        <dbReference type="EMBL" id="PSB03578.1"/>
    </source>
</evidence>
<dbReference type="OrthoDB" id="573653at2"/>
<comment type="caution">
    <text evidence="1">The sequence shown here is derived from an EMBL/GenBank/DDBJ whole genome shotgun (WGS) entry which is preliminary data.</text>
</comment>
<keyword evidence="2" id="KW-1185">Reference proteome</keyword>
<dbReference type="AlphaFoldDB" id="A0A2T1C602"/>
<proteinExistence type="predicted"/>
<reference evidence="1 2" key="2">
    <citation type="submission" date="2018-03" db="EMBL/GenBank/DDBJ databases">
        <title>The ancient ancestry and fast evolution of plastids.</title>
        <authorList>
            <person name="Moore K.R."/>
            <person name="Magnabosco C."/>
            <person name="Momper L."/>
            <person name="Gold D.A."/>
            <person name="Bosak T."/>
            <person name="Fournier G.P."/>
        </authorList>
    </citation>
    <scope>NUCLEOTIDE SEQUENCE [LARGE SCALE GENOMIC DNA]</scope>
    <source>
        <strain evidence="1 2">CCAP 1448/3</strain>
    </source>
</reference>
<protein>
    <submittedName>
        <fullName evidence="1">Uncharacterized protein</fullName>
    </submittedName>
</protein>
<reference evidence="1 2" key="1">
    <citation type="submission" date="2018-02" db="EMBL/GenBank/DDBJ databases">
        <authorList>
            <person name="Cohen D.B."/>
            <person name="Kent A.D."/>
        </authorList>
    </citation>
    <scope>NUCLEOTIDE SEQUENCE [LARGE SCALE GENOMIC DNA]</scope>
    <source>
        <strain evidence="1 2">CCAP 1448/3</strain>
    </source>
</reference>
<accession>A0A2T1C602</accession>
<evidence type="ECO:0000313" key="2">
    <source>
        <dbReference type="Proteomes" id="UP000238762"/>
    </source>
</evidence>
<organism evidence="1 2">
    <name type="scientific">Merismopedia glauca CCAP 1448/3</name>
    <dbReference type="NCBI Taxonomy" id="1296344"/>
    <lineage>
        <taxon>Bacteria</taxon>
        <taxon>Bacillati</taxon>
        <taxon>Cyanobacteriota</taxon>
        <taxon>Cyanophyceae</taxon>
        <taxon>Synechococcales</taxon>
        <taxon>Merismopediaceae</taxon>
        <taxon>Merismopedia</taxon>
    </lineage>
</organism>
<dbReference type="EMBL" id="PVWJ01000029">
    <property type="protein sequence ID" value="PSB03578.1"/>
    <property type="molecule type" value="Genomic_DNA"/>
</dbReference>
<dbReference type="RefSeq" id="WP_106288112.1">
    <property type="nucleotide sequence ID" value="NZ_CAWNTC010000250.1"/>
</dbReference>
<sequence length="358" mass="39180">MKNTLLKATLISLISGVGIDSLISPVTAQSYRLQSSESAILIAQSTPDTPPQPPLVTPNNSISPSLLTPQIEISKIEIEMLSEGDEPKQKLRFKVPINSKETAILVMKMDSNNTLAGNPIPQVKLPINVVEMEMQVTKVDANGDMHVKFTYPNVQVVVTDEQVSPEVVRLMRTLMPKLSSVQGEFVIDERGQTKVSKFSLPSENDPLSQQLSSQLTNSFNQLSSPIPELAIGKGAKWRTNNYVKVNGISIKQIANYHLTDIRNGVATIDIKIEQNGEPQAINLPGLPPELVVKLRSFKTQGQGRMKLSFERLLPLSSTALLTSSGEMSVKIPGSDKELTTQIDTSMNMSIRSQPATIK</sequence>
<dbReference type="Proteomes" id="UP000238762">
    <property type="component" value="Unassembled WGS sequence"/>
</dbReference>